<dbReference type="AlphaFoldDB" id="A0A7J0A615"/>
<evidence type="ECO:0000313" key="2">
    <source>
        <dbReference type="EMBL" id="GFH87747.1"/>
    </source>
</evidence>
<name>A0A7J0A615_9BACE</name>
<dbReference type="RefSeq" id="WP_228099328.1">
    <property type="nucleotide sequence ID" value="NZ_BLLS01000118.1"/>
</dbReference>
<evidence type="ECO:0000313" key="3">
    <source>
        <dbReference type="Proteomes" id="UP000491181"/>
    </source>
</evidence>
<evidence type="ECO:0000259" key="1">
    <source>
        <dbReference type="Pfam" id="PF13201"/>
    </source>
</evidence>
<sequence length="744" mass="81557">MMKKINKYIILSLLALSGCQSDENVGYGGEGTLRLGVQMKNDLQVVVTRSLTADEESALVKDCKIRIYDTDKLIRKYLGTAELPEEGITLPSGEYRVRVTAGDSVAASFTKKFYEGVELFTVERAKVTPVDVICNIANTVTKVAFGESLKTVFKEEYAVSIAVKAENGILDFNADNLEAMGYFSLPADCDTLFCTFSATDIAGRPYTQVDTISQAKAATLYQLTYEYKDIEVGNPDTGGAILHLRVDATPLEIIEEEVVYYRRPVFTAAYGDEIFNLDATSYVATESGSDVTINITGSSALQQVLLSSEQFPEFLATSENSFDLKNLTEEQKTQLTEGGILIDEKAESKGYALNLILSADLIRKYTVNEGTYAISLTATDANNKMRTANWKMVVSDATVQTEPVPVYEVWATKATLYGTVLPGREPQGALAFRYRKADEQDWKIVDAVRDGQNVQSASAVTGLLSDTKYEYQLMDGDVLSTVVCTFTTEKALQLENSSFEYWSGSMPAYIATSSAESDIFWDSGNHGSKSASVDITVADASIKHSGTYSAKLTSTDAKVFGIGQFAAGNLFAGRYLKTIMDGLKGNGVLGWGRPFTARPSALRVYVKYRPEVVTNNALPEQGLISGEPDQGIIYVAVGDWPGTGSEYISGYEWAVVAQTDFNHPENTRTFDPNDENIIAYGERIFTEDVGGDTEMAEIIIPLDYRDNTRLPKYIVMVASSSRYGDYFAGAVGSIMWIDDVELVY</sequence>
<feature type="domain" description="Putative carbohydrate metabolism" evidence="1">
    <location>
        <begin position="499"/>
        <end position="743"/>
    </location>
</feature>
<dbReference type="InterPro" id="IPR027840">
    <property type="entry name" value="DUF4493"/>
</dbReference>
<dbReference type="Pfam" id="PF14900">
    <property type="entry name" value="DUF4493"/>
    <property type="match status" value="1"/>
</dbReference>
<dbReference type="EMBL" id="BLLS01000118">
    <property type="protein sequence ID" value="GFH87747.1"/>
    <property type="molecule type" value="Genomic_DNA"/>
</dbReference>
<protein>
    <recommendedName>
        <fullName evidence="1">Putative carbohydrate metabolism domain-containing protein</fullName>
    </recommendedName>
</protein>
<accession>A0A7J0A615</accession>
<dbReference type="InterPro" id="IPR025112">
    <property type="entry name" value="PCMD"/>
</dbReference>
<dbReference type="Pfam" id="PF13201">
    <property type="entry name" value="PCMD"/>
    <property type="match status" value="1"/>
</dbReference>
<proteinExistence type="predicted"/>
<organism evidence="2 3">
    <name type="scientific">Bacteroides acidifaciens</name>
    <dbReference type="NCBI Taxonomy" id="85831"/>
    <lineage>
        <taxon>Bacteria</taxon>
        <taxon>Pseudomonadati</taxon>
        <taxon>Bacteroidota</taxon>
        <taxon>Bacteroidia</taxon>
        <taxon>Bacteroidales</taxon>
        <taxon>Bacteroidaceae</taxon>
        <taxon>Bacteroides</taxon>
    </lineage>
</organism>
<dbReference type="Proteomes" id="UP000491181">
    <property type="component" value="Unassembled WGS sequence"/>
</dbReference>
<comment type="caution">
    <text evidence="2">The sequence shown here is derived from an EMBL/GenBank/DDBJ whole genome shotgun (WGS) entry which is preliminary data.</text>
</comment>
<dbReference type="PROSITE" id="PS51257">
    <property type="entry name" value="PROKAR_LIPOPROTEIN"/>
    <property type="match status" value="1"/>
</dbReference>
<reference evidence="2 3" key="1">
    <citation type="journal article" date="2020" name="Microbiome">
        <title>Single-cell genomics of uncultured bacteria reveals dietary fiber responders in the mouse gut microbiota.</title>
        <authorList>
            <person name="Chijiiwa R."/>
            <person name="Hosokawa M."/>
            <person name="Kogawa M."/>
            <person name="Nishikawa Y."/>
            <person name="Ide K."/>
            <person name="Sakanashi C."/>
            <person name="Takahashi K."/>
            <person name="Takeyama H."/>
        </authorList>
    </citation>
    <scope>NUCLEOTIDE SEQUENCE [LARGE SCALE GENOMIC DNA]</scope>
    <source>
        <strain evidence="2">IMSAGC_001</strain>
    </source>
</reference>
<dbReference type="Gene3D" id="2.60.120.890">
    <property type="entry name" value="BT2081, beta-jelly-roll domain"/>
    <property type="match status" value="1"/>
</dbReference>
<gene>
    <name evidence="2" type="ORF">IMSAGC001_03176</name>
</gene>
<dbReference type="InterPro" id="IPR038653">
    <property type="entry name" value="Put_CMD_sf"/>
</dbReference>